<feature type="region of interest" description="Disordered" evidence="2">
    <location>
        <begin position="61"/>
        <end position="80"/>
    </location>
</feature>
<feature type="domain" description="Protein kinase" evidence="3">
    <location>
        <begin position="291"/>
        <end position="534"/>
    </location>
</feature>
<dbReference type="GO" id="GO:0031434">
    <property type="term" value="F:mitogen-activated protein kinase kinase binding"/>
    <property type="evidence" value="ECO:0007669"/>
    <property type="project" value="TreeGrafter"/>
</dbReference>
<dbReference type="InterPro" id="IPR011009">
    <property type="entry name" value="Kinase-like_dom_sf"/>
</dbReference>
<organism evidence="4 5">
    <name type="scientific">Aquatica leii</name>
    <dbReference type="NCBI Taxonomy" id="1421715"/>
    <lineage>
        <taxon>Eukaryota</taxon>
        <taxon>Metazoa</taxon>
        <taxon>Ecdysozoa</taxon>
        <taxon>Arthropoda</taxon>
        <taxon>Hexapoda</taxon>
        <taxon>Insecta</taxon>
        <taxon>Pterygota</taxon>
        <taxon>Neoptera</taxon>
        <taxon>Endopterygota</taxon>
        <taxon>Coleoptera</taxon>
        <taxon>Polyphaga</taxon>
        <taxon>Elateriformia</taxon>
        <taxon>Elateroidea</taxon>
        <taxon>Lampyridae</taxon>
        <taxon>Luciolinae</taxon>
        <taxon>Aquatica</taxon>
    </lineage>
</organism>
<dbReference type="InterPro" id="IPR000719">
    <property type="entry name" value="Prot_kinase_dom"/>
</dbReference>
<dbReference type="Gene3D" id="3.30.200.20">
    <property type="entry name" value="Phosphorylase Kinase, domain 1"/>
    <property type="match status" value="1"/>
</dbReference>
<dbReference type="GO" id="GO:0004672">
    <property type="term" value="F:protein kinase activity"/>
    <property type="evidence" value="ECO:0007669"/>
    <property type="project" value="InterPro"/>
</dbReference>
<dbReference type="Pfam" id="PF00069">
    <property type="entry name" value="Pkinase"/>
    <property type="match status" value="1"/>
</dbReference>
<dbReference type="InterPro" id="IPR024104">
    <property type="entry name" value="Tribbles/Ser_Thr_kinase_40"/>
</dbReference>
<dbReference type="PANTHER" id="PTHR22961:SF13">
    <property type="entry name" value="TRIBBLES"/>
    <property type="match status" value="1"/>
</dbReference>
<name>A0AAN7SR46_9COLE</name>
<evidence type="ECO:0000256" key="2">
    <source>
        <dbReference type="SAM" id="MobiDB-lite"/>
    </source>
</evidence>
<dbReference type="AlphaFoldDB" id="A0AAN7SR46"/>
<evidence type="ECO:0000313" key="4">
    <source>
        <dbReference type="EMBL" id="KAK4879720.1"/>
    </source>
</evidence>
<comment type="similarity">
    <text evidence="1">Belongs to the protein kinase superfamily. CAMK Ser/Thr protein kinase family. Tribbles subfamily.</text>
</comment>
<evidence type="ECO:0000256" key="1">
    <source>
        <dbReference type="ARBA" id="ARBA00038180"/>
    </source>
</evidence>
<dbReference type="CDD" id="cd13976">
    <property type="entry name" value="PK_TRB"/>
    <property type="match status" value="1"/>
</dbReference>
<dbReference type="SMART" id="SM00220">
    <property type="entry name" value="S_TKc"/>
    <property type="match status" value="1"/>
</dbReference>
<evidence type="ECO:0000313" key="5">
    <source>
        <dbReference type="Proteomes" id="UP001353858"/>
    </source>
</evidence>
<dbReference type="FunFam" id="1.10.510.10:FF:000153">
    <property type="entry name" value="Tribbles homolog 2"/>
    <property type="match status" value="1"/>
</dbReference>
<comment type="caution">
    <text evidence="4">The sequence shown here is derived from an EMBL/GenBank/DDBJ whole genome shotgun (WGS) entry which is preliminary data.</text>
</comment>
<sequence length="559" mass="63413">MLRNKHLKSQAQFLVVNVLNYFTRERDNKGAFVPFESVMQRTAEACGVSINTVSAIKKRVEQAEKENKAPEQPARKRKRIKTKSCDVEDFVKDAVKRKVYEMHSNRTLPKKNNLEQGAKAWKSRQESCQVETIFLVGPGGSEDVNDSVSSKVNKKQDVVSSVPVDSDKIDELESSSSSSAQDTSSKQVTPNSVPSTSSVNLTNISQCLHTSNHDQEYPAVSARLGGSEKNSEISTTANSELNKKLRTAVLHTRETECRVPRVTTDRRDPSPLSPNHSDKHFQASIVADKYLLLDQVEGSSLYRCVDINTQEELVCKVVSRDCHTLVSAHYRLDSHPRVSSLHEILVGSRYLYLVFPKAHGDLHSYVRSRKRLRETEARKLFRQIAETVQVCHRNGIVLRDLKLRKFVFADTQRTELKLESLEDAVVLEEPESDWLHDKRGCPAYVSPEILKAGAHYSGKAADMWSLGVILYTMLVGRYPFNDSEHASLFAKISRGHFVIPECLSSRARCLIRSLLRREPSERITSEDILYHPWLAREDRDWQSRACDQLVPECSLYDED</sequence>
<gene>
    <name evidence="4" type="ORF">RN001_007866</name>
</gene>
<dbReference type="GO" id="GO:0005634">
    <property type="term" value="C:nucleus"/>
    <property type="evidence" value="ECO:0007669"/>
    <property type="project" value="TreeGrafter"/>
</dbReference>
<proteinExistence type="inferred from homology"/>
<feature type="region of interest" description="Disordered" evidence="2">
    <location>
        <begin position="139"/>
        <end position="198"/>
    </location>
</feature>
<reference evidence="5" key="1">
    <citation type="submission" date="2023-01" db="EMBL/GenBank/DDBJ databases">
        <title>Key to firefly adult light organ development and bioluminescence: homeobox transcription factors regulate luciferase expression and transportation to peroxisome.</title>
        <authorList>
            <person name="Fu X."/>
        </authorList>
    </citation>
    <scope>NUCLEOTIDE SEQUENCE [LARGE SCALE GENOMIC DNA]</scope>
</reference>
<dbReference type="GO" id="GO:0032436">
    <property type="term" value="P:positive regulation of proteasomal ubiquitin-dependent protein catabolic process"/>
    <property type="evidence" value="ECO:0007669"/>
    <property type="project" value="TreeGrafter"/>
</dbReference>
<feature type="compositionally biased region" description="Low complexity" evidence="2">
    <location>
        <begin position="174"/>
        <end position="198"/>
    </location>
</feature>
<dbReference type="Gene3D" id="1.10.510.10">
    <property type="entry name" value="Transferase(Phosphotransferase) domain 1"/>
    <property type="match status" value="1"/>
</dbReference>
<accession>A0AAN7SR46</accession>
<evidence type="ECO:0000259" key="3">
    <source>
        <dbReference type="PROSITE" id="PS50011"/>
    </source>
</evidence>
<dbReference type="SUPFAM" id="SSF56112">
    <property type="entry name" value="Protein kinase-like (PK-like)"/>
    <property type="match status" value="1"/>
</dbReference>
<dbReference type="PROSITE" id="PS50011">
    <property type="entry name" value="PROTEIN_KINASE_DOM"/>
    <property type="match status" value="1"/>
</dbReference>
<keyword evidence="5" id="KW-1185">Reference proteome</keyword>
<dbReference type="EMBL" id="JARPUR010000003">
    <property type="protein sequence ID" value="KAK4879720.1"/>
    <property type="molecule type" value="Genomic_DNA"/>
</dbReference>
<dbReference type="PANTHER" id="PTHR22961">
    <property type="entry name" value="SER/THR PROTEIN KINASE-TRB"/>
    <property type="match status" value="1"/>
</dbReference>
<dbReference type="GO" id="GO:0005524">
    <property type="term" value="F:ATP binding"/>
    <property type="evidence" value="ECO:0007669"/>
    <property type="project" value="InterPro"/>
</dbReference>
<dbReference type="Proteomes" id="UP001353858">
    <property type="component" value="Unassembled WGS sequence"/>
</dbReference>
<protein>
    <recommendedName>
        <fullName evidence="3">Protein kinase domain-containing protein</fullName>
    </recommendedName>
</protein>